<feature type="compositionally biased region" description="Polar residues" evidence="2">
    <location>
        <begin position="699"/>
        <end position="735"/>
    </location>
</feature>
<dbReference type="AlphaFoldDB" id="A0A8D8LZR0"/>
<feature type="compositionally biased region" description="Polar residues" evidence="2">
    <location>
        <begin position="671"/>
        <end position="680"/>
    </location>
</feature>
<feature type="compositionally biased region" description="Polar residues" evidence="2">
    <location>
        <begin position="367"/>
        <end position="377"/>
    </location>
</feature>
<evidence type="ECO:0000313" key="3">
    <source>
        <dbReference type="EMBL" id="CAG6619580.1"/>
    </source>
</evidence>
<feature type="coiled-coil region" evidence="1">
    <location>
        <begin position="766"/>
        <end position="800"/>
    </location>
</feature>
<feature type="compositionally biased region" description="Low complexity" evidence="2">
    <location>
        <begin position="219"/>
        <end position="234"/>
    </location>
</feature>
<feature type="region of interest" description="Disordered" evidence="2">
    <location>
        <begin position="1"/>
        <end position="125"/>
    </location>
</feature>
<feature type="region of interest" description="Disordered" evidence="2">
    <location>
        <begin position="175"/>
        <end position="241"/>
    </location>
</feature>
<dbReference type="EMBL" id="HBUF01045754">
    <property type="protein sequence ID" value="CAG6619581.1"/>
    <property type="molecule type" value="Transcribed_RNA"/>
</dbReference>
<proteinExistence type="predicted"/>
<feature type="compositionally biased region" description="Polar residues" evidence="2">
    <location>
        <begin position="483"/>
        <end position="492"/>
    </location>
</feature>
<sequence>MDSGQNQNDIRPPLVGQASTSSNESSVDLHQETNYISSEEEQDTQRHQRLRYDGTNPSSESSDKNSNEEIQIITQIPAGGVASSSGYPDRNYPLGCSNVTSADTSLELPDGRIPTPSSVSSLNSNPRRAGGLEWDNLGDVGYALSLSNSREALGAERDSYTIGASTLERIVNMESMTSGTRERRFDPEGTTESVILQNPTNPARLPLTPSPFQSSPLNQTSSTQPPFLSSSSPLNQTSTAAASQKPLQFLLGKPTAESTPINVNSSQNGGGASRQIGHTGGARDTFSQGGARDTSSEVPTGFSDVFGSKVGPLTNHQQDPSGEVPILSGKYVEPGSDAIRVPSAGEGNPVEAAASFSQEWTNEVTLVSSSDNDNQITEYEMSKRDKKRAMETENRDGIRAKANEMETERGNNRAKSNDRDRKRSETSRKPGEVPAVFPSRQPNEIEAEDSFGGLEDERGSHSTPDRKKDRRSLNIGQGDGRDCTNTSKTTSQAREEKRRVLKSSPVRSMSNKGQGDGRGHTNTSEEERKENRRSTNYEQRDGRGCDLQKKKQHRRSRHYGASDVDINLEISLNQAAPRSERGHKMGAKKEKGHQIMDEKERKDEEKRNRQKELKEKGENSARIDNDDKDSLSVNKTKVEQSETQRRLGKDNVKNKQEENWGEATNAKETYDSPTTSNQRQKPVEPYETQQTRTKAELNRATSNDQRQNPDAYKTTSNEQRPNAYKTTHQLMGGTSHSEHQETDREPVHAQSQYKQVHERVSKHKAVEQVCNELTQALLRQQEHEEELNRCRRNNEHIKQIVQRYNQTRKYSSDYTSAGQKYENARGKDAKEREYDVKYENARGKDMSYTYSRFKLHTILEIYSDEPHFFPQLLSSYY</sequence>
<feature type="compositionally biased region" description="Basic and acidic residues" evidence="2">
    <location>
        <begin position="736"/>
        <end position="747"/>
    </location>
</feature>
<feature type="compositionally biased region" description="Basic and acidic residues" evidence="2">
    <location>
        <begin position="380"/>
        <end position="431"/>
    </location>
</feature>
<feature type="compositionally biased region" description="Basic and acidic residues" evidence="2">
    <location>
        <begin position="515"/>
        <end position="549"/>
    </location>
</feature>
<protein>
    <submittedName>
        <fullName evidence="3">Uncharacterized protein</fullName>
    </submittedName>
</protein>
<name>A0A8D8LZR0_9HEMI</name>
<feature type="compositionally biased region" description="Polar residues" evidence="2">
    <location>
        <begin position="115"/>
        <end position="125"/>
    </location>
</feature>
<keyword evidence="1" id="KW-0175">Coiled coil</keyword>
<feature type="compositionally biased region" description="Polar residues" evidence="2">
    <location>
        <begin position="256"/>
        <end position="267"/>
    </location>
</feature>
<feature type="compositionally biased region" description="Polar residues" evidence="2">
    <location>
        <begin position="190"/>
        <end position="201"/>
    </location>
</feature>
<dbReference type="EMBL" id="HBUF01045753">
    <property type="protein sequence ID" value="CAG6619580.1"/>
    <property type="molecule type" value="Transcribed_RNA"/>
</dbReference>
<feature type="region of interest" description="Disordered" evidence="2">
    <location>
        <begin position="256"/>
        <end position="300"/>
    </location>
</feature>
<feature type="region of interest" description="Disordered" evidence="2">
    <location>
        <begin position="367"/>
        <end position="754"/>
    </location>
</feature>
<feature type="compositionally biased region" description="Basic and acidic residues" evidence="2">
    <location>
        <begin position="578"/>
        <end position="658"/>
    </location>
</feature>
<feature type="compositionally biased region" description="Basic and acidic residues" evidence="2">
    <location>
        <begin position="455"/>
        <end position="467"/>
    </location>
</feature>
<evidence type="ECO:0000256" key="2">
    <source>
        <dbReference type="SAM" id="MobiDB-lite"/>
    </source>
</evidence>
<feature type="compositionally biased region" description="Polar residues" evidence="2">
    <location>
        <begin position="17"/>
        <end position="37"/>
    </location>
</feature>
<reference evidence="3" key="1">
    <citation type="submission" date="2021-05" db="EMBL/GenBank/DDBJ databases">
        <authorList>
            <person name="Alioto T."/>
            <person name="Alioto T."/>
            <person name="Gomez Garrido J."/>
        </authorList>
    </citation>
    <scope>NUCLEOTIDE SEQUENCE</scope>
</reference>
<evidence type="ECO:0000256" key="1">
    <source>
        <dbReference type="SAM" id="Coils"/>
    </source>
</evidence>
<feature type="compositionally biased region" description="Basic and acidic residues" evidence="2">
    <location>
        <begin position="43"/>
        <end position="52"/>
    </location>
</feature>
<accession>A0A8D8LZR0</accession>
<organism evidence="3">
    <name type="scientific">Cacopsylla melanoneura</name>
    <dbReference type="NCBI Taxonomy" id="428564"/>
    <lineage>
        <taxon>Eukaryota</taxon>
        <taxon>Metazoa</taxon>
        <taxon>Ecdysozoa</taxon>
        <taxon>Arthropoda</taxon>
        <taxon>Hexapoda</taxon>
        <taxon>Insecta</taxon>
        <taxon>Pterygota</taxon>
        <taxon>Neoptera</taxon>
        <taxon>Paraneoptera</taxon>
        <taxon>Hemiptera</taxon>
        <taxon>Sternorrhyncha</taxon>
        <taxon>Psylloidea</taxon>
        <taxon>Psyllidae</taxon>
        <taxon>Psyllinae</taxon>
        <taxon>Cacopsylla</taxon>
    </lineage>
</organism>